<reference evidence="2" key="1">
    <citation type="journal article" date="2022" name="Mol. Ecol. Resour.">
        <title>The genomes of chicory, endive, great burdock and yacon provide insights into Asteraceae palaeo-polyploidization history and plant inulin production.</title>
        <authorList>
            <person name="Fan W."/>
            <person name="Wang S."/>
            <person name="Wang H."/>
            <person name="Wang A."/>
            <person name="Jiang F."/>
            <person name="Liu H."/>
            <person name="Zhao H."/>
            <person name="Xu D."/>
            <person name="Zhang Y."/>
        </authorList>
    </citation>
    <scope>NUCLEOTIDE SEQUENCE [LARGE SCALE GENOMIC DNA]</scope>
    <source>
        <strain evidence="2">cv. Punajuju</strain>
    </source>
</reference>
<organism evidence="1 2">
    <name type="scientific">Cichorium intybus</name>
    <name type="common">Chicory</name>
    <dbReference type="NCBI Taxonomy" id="13427"/>
    <lineage>
        <taxon>Eukaryota</taxon>
        <taxon>Viridiplantae</taxon>
        <taxon>Streptophyta</taxon>
        <taxon>Embryophyta</taxon>
        <taxon>Tracheophyta</taxon>
        <taxon>Spermatophyta</taxon>
        <taxon>Magnoliopsida</taxon>
        <taxon>eudicotyledons</taxon>
        <taxon>Gunneridae</taxon>
        <taxon>Pentapetalae</taxon>
        <taxon>asterids</taxon>
        <taxon>campanulids</taxon>
        <taxon>Asterales</taxon>
        <taxon>Asteraceae</taxon>
        <taxon>Cichorioideae</taxon>
        <taxon>Cichorieae</taxon>
        <taxon>Cichoriinae</taxon>
        <taxon>Cichorium</taxon>
    </lineage>
</organism>
<reference evidence="1 2" key="2">
    <citation type="journal article" date="2022" name="Mol. Ecol. Resour.">
        <title>The genomes of chicory, endive, great burdock and yacon provide insights into Asteraceae paleo-polyploidization history and plant inulin production.</title>
        <authorList>
            <person name="Fan W."/>
            <person name="Wang S."/>
            <person name="Wang H."/>
            <person name="Wang A."/>
            <person name="Jiang F."/>
            <person name="Liu H."/>
            <person name="Zhao H."/>
            <person name="Xu D."/>
            <person name="Zhang Y."/>
        </authorList>
    </citation>
    <scope>NUCLEOTIDE SEQUENCE [LARGE SCALE GENOMIC DNA]</scope>
    <source>
        <strain evidence="2">cv. Punajuju</strain>
        <tissue evidence="1">Leaves</tissue>
    </source>
</reference>
<evidence type="ECO:0000313" key="2">
    <source>
        <dbReference type="Proteomes" id="UP001055811"/>
    </source>
</evidence>
<gene>
    <name evidence="1" type="ORF">L2E82_44671</name>
</gene>
<evidence type="ECO:0000313" key="1">
    <source>
        <dbReference type="EMBL" id="KAI3700056.1"/>
    </source>
</evidence>
<dbReference type="EMBL" id="CM042016">
    <property type="protein sequence ID" value="KAI3700056.1"/>
    <property type="molecule type" value="Genomic_DNA"/>
</dbReference>
<protein>
    <submittedName>
        <fullName evidence="1">Uncharacterized protein</fullName>
    </submittedName>
</protein>
<name>A0ACB8ZQR8_CICIN</name>
<accession>A0ACB8ZQR8</accession>
<comment type="caution">
    <text evidence="1">The sequence shown here is derived from an EMBL/GenBank/DDBJ whole genome shotgun (WGS) entry which is preliminary data.</text>
</comment>
<keyword evidence="2" id="KW-1185">Reference proteome</keyword>
<dbReference type="Proteomes" id="UP001055811">
    <property type="component" value="Linkage Group LG08"/>
</dbReference>
<proteinExistence type="predicted"/>
<sequence length="191" mass="22317">MFPLEMKPIKGKPAICILTRAANDDRWLWHRRLSHMNFRDINKLELGDLKSHSTIIHTKIIEPLELLHIDLCGSAIESVAYIKYILVVVDDFSRFTWVFFLKQKSKAASNMINFIKKIEVLLRKQVRMIRSDNDTEFKNQVLDDFLVGKGISHNFSTPYTPQQNRVVERRNRSLCEAARTILSFAKLPLYL</sequence>